<dbReference type="Pfam" id="PF24048">
    <property type="entry name" value="LRR_NXF1-5"/>
    <property type="match status" value="1"/>
</dbReference>
<gene>
    <name evidence="10" type="ORF">RI129_007235</name>
</gene>
<keyword evidence="11" id="KW-1185">Reference proteome</keyword>
<dbReference type="InterPro" id="IPR001611">
    <property type="entry name" value="Leu-rich_rpt"/>
</dbReference>
<evidence type="ECO:0000313" key="11">
    <source>
        <dbReference type="Proteomes" id="UP001329430"/>
    </source>
</evidence>
<dbReference type="InterPro" id="IPR002075">
    <property type="entry name" value="NTF2_dom"/>
</dbReference>
<dbReference type="InterPro" id="IPR057125">
    <property type="entry name" value="NXF1/2/3/5-like_LRR"/>
</dbReference>
<dbReference type="GO" id="GO:0003723">
    <property type="term" value="F:RNA binding"/>
    <property type="evidence" value="ECO:0007669"/>
    <property type="project" value="InterPro"/>
</dbReference>
<evidence type="ECO:0000256" key="3">
    <source>
        <dbReference type="ARBA" id="ARBA00022448"/>
    </source>
</evidence>
<dbReference type="GO" id="GO:0005654">
    <property type="term" value="C:nucleoplasm"/>
    <property type="evidence" value="ECO:0007669"/>
    <property type="project" value="UniProtKB-SubCell"/>
</dbReference>
<keyword evidence="7" id="KW-0539">Nucleus</keyword>
<dbReference type="Gene3D" id="3.10.450.50">
    <property type="match status" value="1"/>
</dbReference>
<reference evidence="10 11" key="1">
    <citation type="journal article" date="2024" name="Insects">
        <title>An Improved Chromosome-Level Genome Assembly of the Firefly Pyrocoelia pectoralis.</title>
        <authorList>
            <person name="Fu X."/>
            <person name="Meyer-Rochow V.B."/>
            <person name="Ballantyne L."/>
            <person name="Zhu X."/>
        </authorList>
    </citation>
    <scope>NUCLEOTIDE SEQUENCE [LARGE SCALE GENOMIC DNA]</scope>
    <source>
        <strain evidence="10">XCY_ONT2</strain>
    </source>
</reference>
<name>A0AAN7V7K7_9COLE</name>
<sequence length="603" mass="69950">MSTNVSQIYMGPEAVILNEANVNSEILLKECKLVNNQNYWHKIIVQNCAYCTRDFILKTILDNIYPLDFIPVCYTTENQNASFFVRNCAKAIEKLCQQKLIVQNPKKWNQPFKLMIILAFSNTKELVVNVQENIAKVLTKKYNWNNKTLNLDSFHKDPDLREFCTLSQPKILKFVLHLSKQFQIQVLRLAKNDIHMLKSMEAIRAMKSLRLLDLGFNRIENISELNILKTMQITELHLGGNPLCDLYDENTYVQAVREVCPKIQKLDGILLGEKSFLSFRRNFLCDRDGHELVNQFLEHFFTFYDSPHRALLITLYHESAMFSLTCSYLVGEVSTSTSNLGVYKSMQRNIKVMSDLAKSEQCLMKGPKNICNLFTKLPITEHDPHNFTVDLVYYSEVTAIITVTGVFRESRESLLDAERYLGFARTFVLLKVVNNEFKIVNEQLHVSNATTSQQQRAFIMGKPNKQLSLQILKPTSDAEQDEMTNSFKLLTSLNSEWSKMYLEDCDYDFKKSLTLFVDLYKEDKIPEVAFAPIPETTNVSSPKKFKRKSHNRRHRDNQRRILIYTTENDFVRMPRKLAIAQGIISADYADTRLFLFNRGEDTL</sequence>
<evidence type="ECO:0000256" key="1">
    <source>
        <dbReference type="ARBA" id="ARBA00004642"/>
    </source>
</evidence>
<dbReference type="InterPro" id="IPR032675">
    <property type="entry name" value="LRR_dom_sf"/>
</dbReference>
<evidence type="ECO:0000259" key="9">
    <source>
        <dbReference type="PROSITE" id="PS51281"/>
    </source>
</evidence>
<evidence type="ECO:0000256" key="6">
    <source>
        <dbReference type="ARBA" id="ARBA00022816"/>
    </source>
</evidence>
<comment type="subcellular location">
    <subcellularLocation>
        <location evidence="1">Nucleus</location>
        <location evidence="1">Nucleoplasm</location>
    </subcellularLocation>
</comment>
<dbReference type="SUPFAM" id="SSF46934">
    <property type="entry name" value="UBA-like"/>
    <property type="match status" value="1"/>
</dbReference>
<dbReference type="GO" id="GO:0005737">
    <property type="term" value="C:cytoplasm"/>
    <property type="evidence" value="ECO:0007669"/>
    <property type="project" value="InterPro"/>
</dbReference>
<dbReference type="InterPro" id="IPR015245">
    <property type="entry name" value="Tap_RNA-bd"/>
</dbReference>
<dbReference type="InterPro" id="IPR009060">
    <property type="entry name" value="UBA-like_sf"/>
</dbReference>
<keyword evidence="5" id="KW-0677">Repeat</keyword>
<keyword evidence="6" id="KW-0509">mRNA transport</keyword>
<evidence type="ECO:0008006" key="12">
    <source>
        <dbReference type="Google" id="ProtNLM"/>
    </source>
</evidence>
<dbReference type="Gene3D" id="3.80.10.10">
    <property type="entry name" value="Ribonuclease Inhibitor"/>
    <property type="match status" value="1"/>
</dbReference>
<evidence type="ECO:0000256" key="5">
    <source>
        <dbReference type="ARBA" id="ARBA00022737"/>
    </source>
</evidence>
<dbReference type="Proteomes" id="UP001329430">
    <property type="component" value="Chromosome 5"/>
</dbReference>
<evidence type="ECO:0000256" key="7">
    <source>
        <dbReference type="ARBA" id="ARBA00023242"/>
    </source>
</evidence>
<dbReference type="InterPro" id="IPR012677">
    <property type="entry name" value="Nucleotide-bd_a/b_plait_sf"/>
</dbReference>
<evidence type="ECO:0000313" key="10">
    <source>
        <dbReference type="EMBL" id="KAK5643390.1"/>
    </source>
</evidence>
<comment type="similarity">
    <text evidence="2">Belongs to the NXF family.</text>
</comment>
<organism evidence="10 11">
    <name type="scientific">Pyrocoelia pectoralis</name>
    <dbReference type="NCBI Taxonomy" id="417401"/>
    <lineage>
        <taxon>Eukaryota</taxon>
        <taxon>Metazoa</taxon>
        <taxon>Ecdysozoa</taxon>
        <taxon>Arthropoda</taxon>
        <taxon>Hexapoda</taxon>
        <taxon>Insecta</taxon>
        <taxon>Pterygota</taxon>
        <taxon>Neoptera</taxon>
        <taxon>Endopterygota</taxon>
        <taxon>Coleoptera</taxon>
        <taxon>Polyphaga</taxon>
        <taxon>Elateriformia</taxon>
        <taxon>Elateroidea</taxon>
        <taxon>Lampyridae</taxon>
        <taxon>Lampyrinae</taxon>
        <taxon>Pyrocoelia</taxon>
    </lineage>
</organism>
<dbReference type="SUPFAM" id="SSF54427">
    <property type="entry name" value="NTF2-like"/>
    <property type="match status" value="1"/>
</dbReference>
<keyword evidence="3" id="KW-0813">Transport</keyword>
<keyword evidence="4" id="KW-0433">Leucine-rich repeat</keyword>
<dbReference type="Pfam" id="PF09162">
    <property type="entry name" value="Tap-RNA_bind"/>
    <property type="match status" value="1"/>
</dbReference>
<dbReference type="CDD" id="cd14342">
    <property type="entry name" value="UBA_TAP-C"/>
    <property type="match status" value="1"/>
</dbReference>
<protein>
    <recommendedName>
        <fullName evidence="12">NTF2 domain-containing protein</fullName>
    </recommendedName>
</protein>
<dbReference type="PROSITE" id="PS50177">
    <property type="entry name" value="NTF2_DOMAIN"/>
    <property type="match status" value="1"/>
</dbReference>
<feature type="domain" description="NTF2" evidence="8">
    <location>
        <begin position="292"/>
        <end position="446"/>
    </location>
</feature>
<dbReference type="SMART" id="SM00804">
    <property type="entry name" value="TAP_C"/>
    <property type="match status" value="1"/>
</dbReference>
<feature type="domain" description="TAP-C" evidence="9">
    <location>
        <begin position="478"/>
        <end position="533"/>
    </location>
</feature>
<dbReference type="EMBL" id="JAVRBK010000005">
    <property type="protein sequence ID" value="KAK5643390.1"/>
    <property type="molecule type" value="Genomic_DNA"/>
</dbReference>
<dbReference type="FunFam" id="1.10.8.10:FF:000018">
    <property type="entry name" value="Nuclear RNA export factor 1"/>
    <property type="match status" value="1"/>
</dbReference>
<dbReference type="Pfam" id="PF03943">
    <property type="entry name" value="TAP_C"/>
    <property type="match status" value="1"/>
</dbReference>
<dbReference type="InterPro" id="IPR035979">
    <property type="entry name" value="RBD_domain_sf"/>
</dbReference>
<comment type="caution">
    <text evidence="10">The sequence shown here is derived from an EMBL/GenBank/DDBJ whole genome shotgun (WGS) entry which is preliminary data.</text>
</comment>
<dbReference type="GO" id="GO:0016973">
    <property type="term" value="P:poly(A)+ mRNA export from nucleus"/>
    <property type="evidence" value="ECO:0007669"/>
    <property type="project" value="TreeGrafter"/>
</dbReference>
<dbReference type="PANTHER" id="PTHR10662">
    <property type="entry name" value="NUCLEAR RNA EXPORT FACTOR"/>
    <property type="match status" value="1"/>
</dbReference>
<dbReference type="InterPro" id="IPR018222">
    <property type="entry name" value="Nuclear_transport_factor_2_euk"/>
</dbReference>
<dbReference type="PANTHER" id="PTHR10662:SF22">
    <property type="entry name" value="NUCLEAR RNA EXPORT FACTOR 1"/>
    <property type="match status" value="1"/>
</dbReference>
<dbReference type="Gene3D" id="1.10.8.10">
    <property type="entry name" value="DNA helicase RuvA subunit, C-terminal domain"/>
    <property type="match status" value="1"/>
</dbReference>
<dbReference type="InterPro" id="IPR005637">
    <property type="entry name" value="TAP_C_dom"/>
</dbReference>
<dbReference type="SUPFAM" id="SSF52058">
    <property type="entry name" value="L domain-like"/>
    <property type="match status" value="1"/>
</dbReference>
<dbReference type="PROSITE" id="PS51281">
    <property type="entry name" value="TAP_C"/>
    <property type="match status" value="1"/>
</dbReference>
<evidence type="ECO:0000256" key="4">
    <source>
        <dbReference type="ARBA" id="ARBA00022614"/>
    </source>
</evidence>
<dbReference type="InterPro" id="IPR030217">
    <property type="entry name" value="NXF_fam"/>
</dbReference>
<proteinExistence type="inferred from homology"/>
<accession>A0AAN7V7K7</accession>
<dbReference type="Pfam" id="PF22602">
    <property type="entry name" value="NXF_NTF2"/>
    <property type="match status" value="1"/>
</dbReference>
<dbReference type="SUPFAM" id="SSF54928">
    <property type="entry name" value="RNA-binding domain, RBD"/>
    <property type="match status" value="1"/>
</dbReference>
<dbReference type="InterPro" id="IPR032710">
    <property type="entry name" value="NTF2-like_dom_sf"/>
</dbReference>
<evidence type="ECO:0000256" key="2">
    <source>
        <dbReference type="ARBA" id="ARBA00009285"/>
    </source>
</evidence>
<dbReference type="AlphaFoldDB" id="A0AAN7V7K7"/>
<dbReference type="PROSITE" id="PS51450">
    <property type="entry name" value="LRR"/>
    <property type="match status" value="1"/>
</dbReference>
<evidence type="ECO:0000259" key="8">
    <source>
        <dbReference type="PROSITE" id="PS50177"/>
    </source>
</evidence>
<dbReference type="Gene3D" id="3.30.70.330">
    <property type="match status" value="1"/>
</dbReference>